<protein>
    <submittedName>
        <fullName evidence="4">DUF5591 domain-containing protein</fullName>
    </submittedName>
</protein>
<gene>
    <name evidence="4" type="ORF">L1994_00680</name>
</gene>
<dbReference type="InterPro" id="IPR036895">
    <property type="entry name" value="Uracil-DNA_glycosylase-like_sf"/>
</dbReference>
<dbReference type="Proteomes" id="UP001218895">
    <property type="component" value="Chromosome"/>
</dbReference>
<evidence type="ECO:0000313" key="4">
    <source>
        <dbReference type="EMBL" id="WFN36947.1"/>
    </source>
</evidence>
<reference evidence="4" key="1">
    <citation type="submission" date="2022-01" db="EMBL/GenBank/DDBJ databases">
        <title>Complete genome of Methanomicrobium antiquum DSM 21220.</title>
        <authorList>
            <person name="Chen S.-C."/>
            <person name="You Y.-T."/>
            <person name="Zhou Y.-Z."/>
            <person name="Lai M.-C."/>
        </authorList>
    </citation>
    <scope>NUCLEOTIDE SEQUENCE</scope>
    <source>
        <strain evidence="4">DSM 21220</strain>
    </source>
</reference>
<proteinExistence type="predicted"/>
<keyword evidence="5" id="KW-1185">Reference proteome</keyword>
<feature type="compositionally biased region" description="Polar residues" evidence="2">
    <location>
        <begin position="8"/>
        <end position="19"/>
    </location>
</feature>
<name>A0AAF0FQY2_9EURY</name>
<dbReference type="AlphaFoldDB" id="A0AAF0FQY2"/>
<dbReference type="Gene3D" id="3.40.50.10630">
    <property type="entry name" value="Uracil-DNA glycosylase-like"/>
    <property type="match status" value="1"/>
</dbReference>
<feature type="region of interest" description="Disordered" evidence="2">
    <location>
        <begin position="1"/>
        <end position="26"/>
    </location>
</feature>
<organism evidence="4 5">
    <name type="scientific">Methanomicrobium antiquum</name>
    <dbReference type="NCBI Taxonomy" id="487686"/>
    <lineage>
        <taxon>Archaea</taxon>
        <taxon>Methanobacteriati</taxon>
        <taxon>Methanobacteriota</taxon>
        <taxon>Stenosarchaea group</taxon>
        <taxon>Methanomicrobia</taxon>
        <taxon>Methanomicrobiales</taxon>
        <taxon>Methanomicrobiaceae</taxon>
        <taxon>Methanomicrobium</taxon>
    </lineage>
</organism>
<dbReference type="RefSeq" id="WP_278099784.1">
    <property type="nucleotide sequence ID" value="NZ_CP091092.1"/>
</dbReference>
<keyword evidence="1" id="KW-0819">tRNA processing</keyword>
<dbReference type="KEGG" id="manq:L1994_00680"/>
<dbReference type="GO" id="GO:0008033">
    <property type="term" value="P:tRNA processing"/>
    <property type="evidence" value="ECO:0007669"/>
    <property type="project" value="UniProtKB-KW"/>
</dbReference>
<sequence length="224" mass="25954">MKRDESGNHNSKTSTSTPDGDNKKPLLTDPPFYLPEFEKSHRFIIDEYEVEKKDIAIFLPCAVKKPYSQSPSHKLIRMIISQVLPPEMYHIVVFGTCGVIPGELEEMYPYAHYKYMLGKVNDQKIRDDFLRIETDRVAAYLEKTKDVYKYRVAYCLGLFRESMIRGAEKSGVPIDLILPSVEKIQRVIEEEDCTFQEGSLSMDDYLGEFCDELQKFRNSKKSNP</sequence>
<dbReference type="EMBL" id="CP091092">
    <property type="protein sequence ID" value="WFN36947.1"/>
    <property type="molecule type" value="Genomic_DNA"/>
</dbReference>
<accession>A0AAF0FQY2</accession>
<evidence type="ECO:0000313" key="5">
    <source>
        <dbReference type="Proteomes" id="UP001218895"/>
    </source>
</evidence>
<feature type="domain" description="DUF5591" evidence="3">
    <location>
        <begin position="44"/>
        <end position="117"/>
    </location>
</feature>
<dbReference type="InterPro" id="IPR040777">
    <property type="entry name" value="DUF5591"/>
</dbReference>
<dbReference type="GeneID" id="79948866"/>
<evidence type="ECO:0000256" key="1">
    <source>
        <dbReference type="ARBA" id="ARBA00022694"/>
    </source>
</evidence>
<evidence type="ECO:0000259" key="3">
    <source>
        <dbReference type="Pfam" id="PF17884"/>
    </source>
</evidence>
<dbReference type="Pfam" id="PF17884">
    <property type="entry name" value="DUF5591"/>
    <property type="match status" value="1"/>
</dbReference>
<dbReference type="SUPFAM" id="SSF52141">
    <property type="entry name" value="Uracil-DNA glycosylase-like"/>
    <property type="match status" value="1"/>
</dbReference>
<evidence type="ECO:0000256" key="2">
    <source>
        <dbReference type="SAM" id="MobiDB-lite"/>
    </source>
</evidence>